<evidence type="ECO:0000256" key="7">
    <source>
        <dbReference type="ARBA" id="ARBA00023136"/>
    </source>
</evidence>
<dbReference type="EC" id="2.4.-.-" evidence="9"/>
<evidence type="ECO:0000313" key="9">
    <source>
        <dbReference type="EMBL" id="MFC3671013.1"/>
    </source>
</evidence>
<keyword evidence="5 8" id="KW-0812">Transmembrane</keyword>
<keyword evidence="7 8" id="KW-0472">Membrane</keyword>
<keyword evidence="10" id="KW-1185">Reference proteome</keyword>
<feature type="transmembrane region" description="Helical" evidence="8">
    <location>
        <begin position="294"/>
        <end position="314"/>
    </location>
</feature>
<proteinExistence type="predicted"/>
<reference evidence="10" key="1">
    <citation type="journal article" date="2019" name="Int. J. Syst. Evol. Microbiol.">
        <title>The Global Catalogue of Microorganisms (GCM) 10K type strain sequencing project: providing services to taxonomists for standard genome sequencing and annotation.</title>
        <authorList>
            <consortium name="The Broad Institute Genomics Platform"/>
            <consortium name="The Broad Institute Genome Sequencing Center for Infectious Disease"/>
            <person name="Wu L."/>
            <person name="Ma J."/>
        </authorList>
    </citation>
    <scope>NUCLEOTIDE SEQUENCE [LARGE SCALE GENOMIC DNA]</scope>
    <source>
        <strain evidence="10">KCTC 42224</strain>
    </source>
</reference>
<feature type="transmembrane region" description="Helical" evidence="8">
    <location>
        <begin position="326"/>
        <end position="345"/>
    </location>
</feature>
<accession>A0ABV7V0R3</accession>
<evidence type="ECO:0000313" key="10">
    <source>
        <dbReference type="Proteomes" id="UP001595683"/>
    </source>
</evidence>
<dbReference type="EMBL" id="JBHRYE010000011">
    <property type="protein sequence ID" value="MFC3671013.1"/>
    <property type="molecule type" value="Genomic_DNA"/>
</dbReference>
<dbReference type="GO" id="GO:0016757">
    <property type="term" value="F:glycosyltransferase activity"/>
    <property type="evidence" value="ECO:0007669"/>
    <property type="project" value="UniProtKB-KW"/>
</dbReference>
<comment type="subcellular location">
    <subcellularLocation>
        <location evidence="1">Cell membrane</location>
        <topology evidence="1">Multi-pass membrane protein</topology>
    </subcellularLocation>
</comment>
<sequence length="473" mass="50935">MFRLLLLGNPLVHVDEEFYLLVADRWAHGALPFVDIWDRKPLGLFLLYRLFHSLPGDPVLTYQLCGIASTAAAALVVRALALELAPARGAWLAGLVYICAMPAFNCALGQSPVFYNPLVALAALLLLRAWQRADAANLLREGSAIMLLIGLALQIKYAAVFEGLAMGLMLLALGRRVGWPLPRLAGAAALWCGLALSPTLAALAAYAAIDQTHAFLFANFTSVLERLPDGAPSWRRLAKLSAGLSPFVLCIALDPLRAARRVDPVQTLSRRVLGLWGGAAVAGFLVFGTWYDHYAGPLVAPLAVLSAPALASAVRGGQPWQTRWSGRFLLAASAIGGLVVMAGAVQNHGTAEEYHHATAMVRHAARGGCYFQFDGAPALYRGVDACIPTRFAFPNHLDTWTEGPAIGADPVAEVQRIMASRPAVVQVSQSAPEDLYLPNRATRAVLMQALARDYARFGEVVLGNERYALYRPR</sequence>
<feature type="transmembrane region" description="Helical" evidence="8">
    <location>
        <begin position="268"/>
        <end position="288"/>
    </location>
</feature>
<keyword evidence="6 8" id="KW-1133">Transmembrane helix</keyword>
<dbReference type="PANTHER" id="PTHR33908">
    <property type="entry name" value="MANNOSYLTRANSFERASE YKCB-RELATED"/>
    <property type="match status" value="1"/>
</dbReference>
<evidence type="ECO:0000256" key="2">
    <source>
        <dbReference type="ARBA" id="ARBA00022475"/>
    </source>
</evidence>
<feature type="transmembrane region" description="Helical" evidence="8">
    <location>
        <begin position="59"/>
        <end position="77"/>
    </location>
</feature>
<dbReference type="InterPro" id="IPR050297">
    <property type="entry name" value="LipidA_mod_glycosyltrf_83"/>
</dbReference>
<evidence type="ECO:0000256" key="4">
    <source>
        <dbReference type="ARBA" id="ARBA00022679"/>
    </source>
</evidence>
<organism evidence="9 10">
    <name type="scientific">Novosphingobium pokkalii</name>
    <dbReference type="NCBI Taxonomy" id="1770194"/>
    <lineage>
        <taxon>Bacteria</taxon>
        <taxon>Pseudomonadati</taxon>
        <taxon>Pseudomonadota</taxon>
        <taxon>Alphaproteobacteria</taxon>
        <taxon>Sphingomonadales</taxon>
        <taxon>Sphingomonadaceae</taxon>
        <taxon>Novosphingobium</taxon>
    </lineage>
</organism>
<feature type="transmembrane region" description="Helical" evidence="8">
    <location>
        <begin position="143"/>
        <end position="172"/>
    </location>
</feature>
<feature type="transmembrane region" description="Helical" evidence="8">
    <location>
        <begin position="184"/>
        <end position="209"/>
    </location>
</feature>
<gene>
    <name evidence="9" type="ORF">ACFOOT_06220</name>
</gene>
<name>A0ABV7V0R3_9SPHN</name>
<evidence type="ECO:0000256" key="5">
    <source>
        <dbReference type="ARBA" id="ARBA00022692"/>
    </source>
</evidence>
<evidence type="ECO:0000256" key="8">
    <source>
        <dbReference type="SAM" id="Phobius"/>
    </source>
</evidence>
<protein>
    <submittedName>
        <fullName evidence="9">Glycosyltransferase family 39 protein</fullName>
        <ecNumber evidence="9">2.4.-.-</ecNumber>
    </submittedName>
</protein>
<evidence type="ECO:0000256" key="3">
    <source>
        <dbReference type="ARBA" id="ARBA00022676"/>
    </source>
</evidence>
<dbReference type="PANTHER" id="PTHR33908:SF11">
    <property type="entry name" value="MEMBRANE PROTEIN"/>
    <property type="match status" value="1"/>
</dbReference>
<evidence type="ECO:0000256" key="1">
    <source>
        <dbReference type="ARBA" id="ARBA00004651"/>
    </source>
</evidence>
<feature type="transmembrane region" description="Helical" evidence="8">
    <location>
        <begin position="113"/>
        <end position="131"/>
    </location>
</feature>
<dbReference type="RefSeq" id="WP_229815035.1">
    <property type="nucleotide sequence ID" value="NZ_BMZP01000001.1"/>
</dbReference>
<dbReference type="Proteomes" id="UP001595683">
    <property type="component" value="Unassembled WGS sequence"/>
</dbReference>
<evidence type="ECO:0000256" key="6">
    <source>
        <dbReference type="ARBA" id="ARBA00022989"/>
    </source>
</evidence>
<keyword evidence="2" id="KW-1003">Cell membrane</keyword>
<keyword evidence="4 9" id="KW-0808">Transferase</keyword>
<keyword evidence="3 9" id="KW-0328">Glycosyltransferase</keyword>
<comment type="caution">
    <text evidence="9">The sequence shown here is derived from an EMBL/GenBank/DDBJ whole genome shotgun (WGS) entry which is preliminary data.</text>
</comment>
<feature type="transmembrane region" description="Helical" evidence="8">
    <location>
        <begin position="89"/>
        <end position="108"/>
    </location>
</feature>